<accession>A0ABY8L3C2</accession>
<organism evidence="2 3">
    <name type="scientific">Tenacibaculum tangerinum</name>
    <dbReference type="NCBI Taxonomy" id="3038772"/>
    <lineage>
        <taxon>Bacteria</taxon>
        <taxon>Pseudomonadati</taxon>
        <taxon>Bacteroidota</taxon>
        <taxon>Flavobacteriia</taxon>
        <taxon>Flavobacteriales</taxon>
        <taxon>Flavobacteriaceae</taxon>
        <taxon>Tenacibaculum</taxon>
    </lineage>
</organism>
<dbReference type="InterPro" id="IPR011600">
    <property type="entry name" value="Pept_C14_caspase"/>
</dbReference>
<dbReference type="PANTHER" id="PTHR22576">
    <property type="entry name" value="MUCOSA ASSOCIATED LYMPHOID TISSUE LYMPHOMA TRANSLOCATION PROTEIN 1/PARACASPASE"/>
    <property type="match status" value="1"/>
</dbReference>
<dbReference type="EMBL" id="CP122539">
    <property type="protein sequence ID" value="WGH75769.1"/>
    <property type="molecule type" value="Genomic_DNA"/>
</dbReference>
<evidence type="ECO:0000259" key="1">
    <source>
        <dbReference type="PROSITE" id="PS50208"/>
    </source>
</evidence>
<gene>
    <name evidence="2" type="ORF">P8625_00990</name>
</gene>
<feature type="domain" description="Caspase family p20" evidence="1">
    <location>
        <begin position="1"/>
        <end position="129"/>
    </location>
</feature>
<keyword evidence="2" id="KW-0378">Hydrolase</keyword>
<evidence type="ECO:0000313" key="3">
    <source>
        <dbReference type="Proteomes" id="UP001232001"/>
    </source>
</evidence>
<reference evidence="2 3" key="1">
    <citation type="submission" date="2023-04" db="EMBL/GenBank/DDBJ databases">
        <title>Tenacibaculum tangerinum sp. nov., isolated from sea tidal flat of South Korea.</title>
        <authorList>
            <person name="Lee S.H."/>
            <person name="Kim J.-J."/>
        </authorList>
    </citation>
    <scope>NUCLEOTIDE SEQUENCE [LARGE SCALE GENOMIC DNA]</scope>
    <source>
        <strain evidence="2 3">GRR-S3-23</strain>
    </source>
</reference>
<protein>
    <submittedName>
        <fullName evidence="2">Caspase family protein</fullName>
        <ecNumber evidence="2">3.4.22.-</ecNumber>
    </submittedName>
</protein>
<dbReference type="InterPro" id="IPR052039">
    <property type="entry name" value="Caspase-related_regulators"/>
</dbReference>
<proteinExistence type="predicted"/>
<dbReference type="Pfam" id="PF00656">
    <property type="entry name" value="Peptidase_C14"/>
    <property type="match status" value="1"/>
</dbReference>
<keyword evidence="3" id="KW-1185">Reference proteome</keyword>
<dbReference type="SUPFAM" id="SSF52129">
    <property type="entry name" value="Caspase-like"/>
    <property type="match status" value="1"/>
</dbReference>
<name>A0ABY8L3C2_9FLAO</name>
<dbReference type="GO" id="GO:0016787">
    <property type="term" value="F:hydrolase activity"/>
    <property type="evidence" value="ECO:0007669"/>
    <property type="project" value="UniProtKB-KW"/>
</dbReference>
<dbReference type="InterPro" id="IPR001309">
    <property type="entry name" value="Pept_C14_p20"/>
</dbReference>
<dbReference type="PANTHER" id="PTHR22576:SF37">
    <property type="entry name" value="MUCOSA-ASSOCIATED LYMPHOID TISSUE LYMPHOMA TRANSLOCATION PROTEIN 1"/>
    <property type="match status" value="1"/>
</dbReference>
<dbReference type="Gene3D" id="3.40.50.1460">
    <property type="match status" value="1"/>
</dbReference>
<dbReference type="InterPro" id="IPR029030">
    <property type="entry name" value="Caspase-like_dom_sf"/>
</dbReference>
<dbReference type="PROSITE" id="PS50208">
    <property type="entry name" value="CASPASE_P20"/>
    <property type="match status" value="1"/>
</dbReference>
<sequence>MDRKSLVIGINNYSHFPDLDNCINDSIDIHHFLETNDFDSKLLENPNQSELIREIAEFKKSINENTISLIYFSGHGLQDEKYNYIVPSDSEIRINEDIKYNCILVDDLLIETSKKNLHILILDACRNNPFQDGKKGISFGLAKMDAPAGTLIAFSTSPNSASIERKSERNGIYTKHLIKNFNVPNIPVELAFKNTRNDVMSDTDEKQIPWEESSLFGENFSFITKEESISDVEKIINQWIENKTEINTLQLLPFLEEPLFSLIPLDILHLIQSLVQISFDKESKGIIPKTTDEGYLFEKIVDDHLPRFQKRIVLEYSESEFIDCTILNEISILNDINYGFNWIEEPEDSFPQMISNEIEYDGKIGILSCFLTIEDNEHYLKPIIIFKENPLTFINYSILTGKKAEEFLNCFFEKRKPYEKEIPDPTFGIGLSMDDLFEDN</sequence>
<dbReference type="EC" id="3.4.22.-" evidence="2"/>
<dbReference type="RefSeq" id="WP_279651643.1">
    <property type="nucleotide sequence ID" value="NZ_CP122539.1"/>
</dbReference>
<evidence type="ECO:0000313" key="2">
    <source>
        <dbReference type="EMBL" id="WGH75769.1"/>
    </source>
</evidence>
<dbReference type="Proteomes" id="UP001232001">
    <property type="component" value="Chromosome"/>
</dbReference>